<sequence>MGFKVINGKLQFYSDYNVTPSRNNTKDKKVNNNFENLLEKKINNKYSSNRDSFTISKHAAERLRLRDINLNEEDMNKINKAINEAELKGCKEGLILLKDTALVTSIKNRTIITAMTKDESKGNVFTNIDSVVIL</sequence>
<name>A0A6M0R6T3_9CLOT</name>
<dbReference type="Pfam" id="PF12611">
    <property type="entry name" value="Flagellar_put"/>
    <property type="match status" value="1"/>
</dbReference>
<dbReference type="InterPro" id="IPR013367">
    <property type="entry name" value="Flagellar_put"/>
</dbReference>
<gene>
    <name evidence="1" type="ORF">FDF74_01565</name>
</gene>
<dbReference type="RefSeq" id="WP_163248263.1">
    <property type="nucleotide sequence ID" value="NZ_SXDP01000001.1"/>
</dbReference>
<dbReference type="AlphaFoldDB" id="A0A6M0R6T3"/>
<dbReference type="EMBL" id="SXDP01000001">
    <property type="protein sequence ID" value="NEZ45895.1"/>
    <property type="molecule type" value="Genomic_DNA"/>
</dbReference>
<keyword evidence="1" id="KW-0966">Cell projection</keyword>
<proteinExistence type="predicted"/>
<keyword evidence="1" id="KW-0969">Cilium</keyword>
<organism evidence="1 2">
    <name type="scientific">Clostridium niameyense</name>
    <dbReference type="NCBI Taxonomy" id="1622073"/>
    <lineage>
        <taxon>Bacteria</taxon>
        <taxon>Bacillati</taxon>
        <taxon>Bacillota</taxon>
        <taxon>Clostridia</taxon>
        <taxon>Eubacteriales</taxon>
        <taxon>Clostridiaceae</taxon>
        <taxon>Clostridium</taxon>
    </lineage>
</organism>
<protein>
    <submittedName>
        <fullName evidence="1">Flagellar biosynthesis protein</fullName>
    </submittedName>
</protein>
<evidence type="ECO:0000313" key="2">
    <source>
        <dbReference type="Proteomes" id="UP000473885"/>
    </source>
</evidence>
<keyword evidence="1" id="KW-0282">Flagellum</keyword>
<keyword evidence="2" id="KW-1185">Reference proteome</keyword>
<accession>A0A6M0R6T3</accession>
<dbReference type="Proteomes" id="UP000473885">
    <property type="component" value="Unassembled WGS sequence"/>
</dbReference>
<reference evidence="1 2" key="1">
    <citation type="submission" date="2019-04" db="EMBL/GenBank/DDBJ databases">
        <title>Genome sequencing of Clostridium botulinum Groups I-IV and Clostridium butyricum.</title>
        <authorList>
            <person name="Brunt J."/>
            <person name="Van Vliet A.H.M."/>
            <person name="Stringer S.C."/>
            <person name="Carter A.T."/>
            <person name="Peck M.W."/>
        </authorList>
    </citation>
    <scope>NUCLEOTIDE SEQUENCE [LARGE SCALE GENOMIC DNA]</scope>
    <source>
        <strain evidence="1 2">IFR 18/094</strain>
    </source>
</reference>
<dbReference type="NCBIfam" id="TIGR02530">
    <property type="entry name" value="flg_new"/>
    <property type="match status" value="1"/>
</dbReference>
<comment type="caution">
    <text evidence="1">The sequence shown here is derived from an EMBL/GenBank/DDBJ whole genome shotgun (WGS) entry which is preliminary data.</text>
</comment>
<evidence type="ECO:0000313" key="1">
    <source>
        <dbReference type="EMBL" id="NEZ45895.1"/>
    </source>
</evidence>